<dbReference type="FunFam" id="3.40.366.10:FF:000002">
    <property type="entry name" value="Probable polyketide synthase 2"/>
    <property type="match status" value="1"/>
</dbReference>
<evidence type="ECO:0000259" key="11">
    <source>
        <dbReference type="PROSITE" id="PS52019"/>
    </source>
</evidence>
<evidence type="ECO:0000256" key="4">
    <source>
        <dbReference type="ARBA" id="ARBA00022857"/>
    </source>
</evidence>
<dbReference type="PROSITE" id="PS01162">
    <property type="entry name" value="QOR_ZETA_CRYSTAL"/>
    <property type="match status" value="1"/>
</dbReference>
<dbReference type="SMART" id="SM00829">
    <property type="entry name" value="PKS_ER"/>
    <property type="match status" value="1"/>
</dbReference>
<dbReference type="Pfam" id="PF08240">
    <property type="entry name" value="ADH_N"/>
    <property type="match status" value="1"/>
</dbReference>
<dbReference type="SUPFAM" id="SSF52151">
    <property type="entry name" value="FabD/lysophospholipase-like"/>
    <property type="match status" value="1"/>
</dbReference>
<dbReference type="PROSITE" id="PS00606">
    <property type="entry name" value="KS3_1"/>
    <property type="match status" value="1"/>
</dbReference>
<dbReference type="InterPro" id="IPR020841">
    <property type="entry name" value="PKS_Beta-ketoAc_synthase_dom"/>
</dbReference>
<dbReference type="CDD" id="cd00833">
    <property type="entry name" value="PKS"/>
    <property type="match status" value="1"/>
</dbReference>
<dbReference type="InterPro" id="IPR016039">
    <property type="entry name" value="Thiolase-like"/>
</dbReference>
<dbReference type="InterPro" id="IPR013149">
    <property type="entry name" value="ADH-like_C"/>
</dbReference>
<dbReference type="InterPro" id="IPR016035">
    <property type="entry name" value="Acyl_Trfase/lysoPLipase"/>
</dbReference>
<dbReference type="GO" id="GO:0005737">
    <property type="term" value="C:cytoplasm"/>
    <property type="evidence" value="ECO:0007669"/>
    <property type="project" value="TreeGrafter"/>
</dbReference>
<evidence type="ECO:0000313" key="13">
    <source>
        <dbReference type="Proteomes" id="UP000057820"/>
    </source>
</evidence>
<dbReference type="InterPro" id="IPR049551">
    <property type="entry name" value="PKS_DH_C"/>
</dbReference>
<dbReference type="SUPFAM" id="SSF51735">
    <property type="entry name" value="NAD(P)-binding Rossmann-fold domains"/>
    <property type="match status" value="3"/>
</dbReference>
<dbReference type="GO" id="GO:0004315">
    <property type="term" value="F:3-oxoacyl-[acyl-carrier-protein] synthase activity"/>
    <property type="evidence" value="ECO:0007669"/>
    <property type="project" value="InterPro"/>
</dbReference>
<dbReference type="InterPro" id="IPR049552">
    <property type="entry name" value="PKS_DH_N"/>
</dbReference>
<dbReference type="KEGG" id="nfr:ERS450000_05591"/>
<dbReference type="InterPro" id="IPR013968">
    <property type="entry name" value="PKS_KR"/>
</dbReference>
<evidence type="ECO:0000259" key="10">
    <source>
        <dbReference type="PROSITE" id="PS52004"/>
    </source>
</evidence>
<dbReference type="Proteomes" id="UP000057820">
    <property type="component" value="Plasmid 2"/>
</dbReference>
<dbReference type="SMART" id="SM00825">
    <property type="entry name" value="PKS_KS"/>
    <property type="match status" value="1"/>
</dbReference>
<evidence type="ECO:0000256" key="3">
    <source>
        <dbReference type="ARBA" id="ARBA00022679"/>
    </source>
</evidence>
<dbReference type="Gene3D" id="1.10.1200.10">
    <property type="entry name" value="ACP-like"/>
    <property type="match status" value="1"/>
</dbReference>
<dbReference type="SMART" id="SM00823">
    <property type="entry name" value="PKS_PP"/>
    <property type="match status" value="1"/>
</dbReference>
<dbReference type="PANTHER" id="PTHR43775:SF37">
    <property type="entry name" value="SI:DKEY-61P9.11"/>
    <property type="match status" value="1"/>
</dbReference>
<dbReference type="Gene3D" id="3.10.129.110">
    <property type="entry name" value="Polyketide synthase dehydratase"/>
    <property type="match status" value="1"/>
</dbReference>
<dbReference type="CDD" id="cd05195">
    <property type="entry name" value="enoyl_red"/>
    <property type="match status" value="1"/>
</dbReference>
<name>A0A0H5PMB6_NOCFR</name>
<reference evidence="13" key="1">
    <citation type="submission" date="2015-03" db="EMBL/GenBank/DDBJ databases">
        <authorList>
            <consortium name="Pathogen Informatics"/>
        </authorList>
    </citation>
    <scope>NUCLEOTIDE SEQUENCE [LARGE SCALE GENOMIC DNA]</scope>
    <source>
        <strain evidence="13">NCTC11134</strain>
        <plasmid evidence="13">2</plasmid>
    </source>
</reference>
<dbReference type="Pfam" id="PF14765">
    <property type="entry name" value="PS-DH"/>
    <property type="match status" value="1"/>
</dbReference>
<dbReference type="GO" id="GO:0031177">
    <property type="term" value="F:phosphopantetheine binding"/>
    <property type="evidence" value="ECO:0007669"/>
    <property type="project" value="InterPro"/>
</dbReference>
<dbReference type="InterPro" id="IPR020807">
    <property type="entry name" value="PKS_DH"/>
</dbReference>
<dbReference type="SUPFAM" id="SSF47336">
    <property type="entry name" value="ACP-like"/>
    <property type="match status" value="1"/>
</dbReference>
<keyword evidence="1" id="KW-0596">Phosphopantetheine</keyword>
<keyword evidence="5" id="KW-0511">Multifunctional enzyme</keyword>
<feature type="compositionally biased region" description="Low complexity" evidence="8">
    <location>
        <begin position="2117"/>
        <end position="2152"/>
    </location>
</feature>
<dbReference type="InterPro" id="IPR057326">
    <property type="entry name" value="KR_dom"/>
</dbReference>
<evidence type="ECO:0000256" key="1">
    <source>
        <dbReference type="ARBA" id="ARBA00022450"/>
    </source>
</evidence>
<dbReference type="GO" id="GO:0008270">
    <property type="term" value="F:zinc ion binding"/>
    <property type="evidence" value="ECO:0007669"/>
    <property type="project" value="InterPro"/>
</dbReference>
<dbReference type="PROSITE" id="PS52004">
    <property type="entry name" value="KS3_2"/>
    <property type="match status" value="1"/>
</dbReference>
<gene>
    <name evidence="12" type="primary">pks2_2</name>
    <name evidence="12" type="ORF">ERS450000_05591</name>
</gene>
<dbReference type="RefSeq" id="WP_060594760.1">
    <property type="nucleotide sequence ID" value="NZ_CP031418.1"/>
</dbReference>
<dbReference type="PROSITE" id="PS52019">
    <property type="entry name" value="PKS_MFAS_DH"/>
    <property type="match status" value="1"/>
</dbReference>
<dbReference type="InterPro" id="IPR032821">
    <property type="entry name" value="PKS_assoc"/>
</dbReference>
<evidence type="ECO:0000256" key="5">
    <source>
        <dbReference type="ARBA" id="ARBA00023268"/>
    </source>
</evidence>
<dbReference type="InterPro" id="IPR014030">
    <property type="entry name" value="Ketoacyl_synth_N"/>
</dbReference>
<dbReference type="InterPro" id="IPR042104">
    <property type="entry name" value="PKS_dehydratase_sf"/>
</dbReference>
<dbReference type="Gene3D" id="3.40.50.720">
    <property type="entry name" value="NAD(P)-binding Rossmann-like Domain"/>
    <property type="match status" value="3"/>
</dbReference>
<dbReference type="PANTHER" id="PTHR43775">
    <property type="entry name" value="FATTY ACID SYNTHASE"/>
    <property type="match status" value="1"/>
</dbReference>
<feature type="domain" description="Carrier" evidence="9">
    <location>
        <begin position="2028"/>
        <end position="2102"/>
    </location>
</feature>
<evidence type="ECO:0000256" key="8">
    <source>
        <dbReference type="SAM" id="MobiDB-lite"/>
    </source>
</evidence>
<dbReference type="InterPro" id="IPR018201">
    <property type="entry name" value="Ketoacyl_synth_AS"/>
</dbReference>
<dbReference type="GO" id="GO:0071770">
    <property type="term" value="P:DIM/DIP cell wall layer assembly"/>
    <property type="evidence" value="ECO:0007669"/>
    <property type="project" value="TreeGrafter"/>
</dbReference>
<accession>A0A0H5PMB6</accession>
<dbReference type="Pfam" id="PF00698">
    <property type="entry name" value="Acyl_transf_1"/>
    <property type="match status" value="1"/>
</dbReference>
<proteinExistence type="predicted"/>
<dbReference type="InterPro" id="IPR049900">
    <property type="entry name" value="PKS_mFAS_DH"/>
</dbReference>
<dbReference type="InterPro" id="IPR016036">
    <property type="entry name" value="Malonyl_transacylase_ACP-bd"/>
</dbReference>
<keyword evidence="12" id="KW-0614">Plasmid</keyword>
<feature type="region of interest" description="Disordered" evidence="8">
    <location>
        <begin position="2109"/>
        <end position="2152"/>
    </location>
</feature>
<feature type="region of interest" description="C-terminal hotdog fold" evidence="7">
    <location>
        <begin position="1019"/>
        <end position="1159"/>
    </location>
</feature>
<evidence type="ECO:0000256" key="2">
    <source>
        <dbReference type="ARBA" id="ARBA00022553"/>
    </source>
</evidence>
<evidence type="ECO:0000313" key="12">
    <source>
        <dbReference type="EMBL" id="CRY83626.1"/>
    </source>
</evidence>
<dbReference type="InterPro" id="IPR014031">
    <property type="entry name" value="Ketoacyl_synth_C"/>
</dbReference>
<protein>
    <submittedName>
        <fullName evidence="12">Phthioceranic/hydroxyphthioceranic acid synthase</fullName>
        <ecNumber evidence="12">2.3.1.-</ecNumber>
    </submittedName>
</protein>
<keyword evidence="4" id="KW-0521">NADP</keyword>
<dbReference type="SUPFAM" id="SSF50129">
    <property type="entry name" value="GroES-like"/>
    <property type="match status" value="1"/>
</dbReference>
<dbReference type="GO" id="GO:0005886">
    <property type="term" value="C:plasma membrane"/>
    <property type="evidence" value="ECO:0007669"/>
    <property type="project" value="TreeGrafter"/>
</dbReference>
<dbReference type="SMART" id="SM00826">
    <property type="entry name" value="PKS_DH"/>
    <property type="match status" value="1"/>
</dbReference>
<evidence type="ECO:0000259" key="9">
    <source>
        <dbReference type="PROSITE" id="PS50075"/>
    </source>
</evidence>
<evidence type="ECO:0000256" key="6">
    <source>
        <dbReference type="ARBA" id="ARBA00023315"/>
    </source>
</evidence>
<dbReference type="Pfam" id="PF00107">
    <property type="entry name" value="ADH_zinc_N"/>
    <property type="match status" value="1"/>
</dbReference>
<feature type="active site" description="Proton acceptor; for dehydratase activity" evidence="7">
    <location>
        <position position="919"/>
    </location>
</feature>
<dbReference type="EC" id="2.3.1.-" evidence="12"/>
<dbReference type="SUPFAM" id="SSF53901">
    <property type="entry name" value="Thiolase-like"/>
    <property type="match status" value="1"/>
</dbReference>
<evidence type="ECO:0000256" key="7">
    <source>
        <dbReference type="PROSITE-ProRule" id="PRU01363"/>
    </source>
</evidence>
<keyword evidence="6 12" id="KW-0012">Acyltransferase</keyword>
<dbReference type="InterPro" id="IPR002364">
    <property type="entry name" value="Quin_OxRdtase/zeta-crystal_CS"/>
</dbReference>
<dbReference type="SMART" id="SM00827">
    <property type="entry name" value="PKS_AT"/>
    <property type="match status" value="1"/>
</dbReference>
<keyword evidence="3 12" id="KW-0808">Transferase</keyword>
<dbReference type="Pfam" id="PF00109">
    <property type="entry name" value="ketoacyl-synt"/>
    <property type="match status" value="1"/>
</dbReference>
<dbReference type="GO" id="GO:0016491">
    <property type="term" value="F:oxidoreductase activity"/>
    <property type="evidence" value="ECO:0007669"/>
    <property type="project" value="InterPro"/>
</dbReference>
<feature type="domain" description="PKS/mFAS DH" evidence="11">
    <location>
        <begin position="883"/>
        <end position="1159"/>
    </location>
</feature>
<dbReference type="InterPro" id="IPR020843">
    <property type="entry name" value="ER"/>
</dbReference>
<dbReference type="GO" id="GO:0006633">
    <property type="term" value="P:fatty acid biosynthetic process"/>
    <property type="evidence" value="ECO:0007669"/>
    <property type="project" value="InterPro"/>
</dbReference>
<dbReference type="FunFam" id="3.40.50.720:FF:000209">
    <property type="entry name" value="Polyketide synthase Pks12"/>
    <property type="match status" value="1"/>
</dbReference>
<feature type="region of interest" description="N-terminal hotdog fold" evidence="7">
    <location>
        <begin position="883"/>
        <end position="1008"/>
    </location>
</feature>
<organism evidence="12 13">
    <name type="scientific">Nocardia farcinica</name>
    <dbReference type="NCBI Taxonomy" id="37329"/>
    <lineage>
        <taxon>Bacteria</taxon>
        <taxon>Bacillati</taxon>
        <taxon>Actinomycetota</taxon>
        <taxon>Actinomycetes</taxon>
        <taxon>Mycobacteriales</taxon>
        <taxon>Nocardiaceae</taxon>
        <taxon>Nocardia</taxon>
    </lineage>
</organism>
<dbReference type="PROSITE" id="PS50075">
    <property type="entry name" value="CARRIER"/>
    <property type="match status" value="1"/>
</dbReference>
<dbReference type="SMART" id="SM00822">
    <property type="entry name" value="PKS_KR"/>
    <property type="match status" value="1"/>
</dbReference>
<dbReference type="InterPro" id="IPR001227">
    <property type="entry name" value="Ac_transferase_dom_sf"/>
</dbReference>
<dbReference type="GO" id="GO:0004312">
    <property type="term" value="F:fatty acid synthase activity"/>
    <property type="evidence" value="ECO:0007669"/>
    <property type="project" value="TreeGrafter"/>
</dbReference>
<dbReference type="Gene3D" id="3.90.180.10">
    <property type="entry name" value="Medium-chain alcohol dehydrogenases, catalytic domain"/>
    <property type="match status" value="1"/>
</dbReference>
<dbReference type="Pfam" id="PF00550">
    <property type="entry name" value="PP-binding"/>
    <property type="match status" value="1"/>
</dbReference>
<dbReference type="InterPro" id="IPR013154">
    <property type="entry name" value="ADH-like_N"/>
</dbReference>
<dbReference type="InterPro" id="IPR036736">
    <property type="entry name" value="ACP-like_sf"/>
</dbReference>
<feature type="domain" description="Ketosynthase family 3 (KS3)" evidence="10">
    <location>
        <begin position="1"/>
        <end position="428"/>
    </location>
</feature>
<dbReference type="Pfam" id="PF16197">
    <property type="entry name" value="KAsynt_C_assoc"/>
    <property type="match status" value="1"/>
</dbReference>
<dbReference type="FunFam" id="3.40.47.10:FF:000019">
    <property type="entry name" value="Polyketide synthase type I"/>
    <property type="match status" value="1"/>
</dbReference>
<dbReference type="InterPro" id="IPR014043">
    <property type="entry name" value="Acyl_transferase_dom"/>
</dbReference>
<keyword evidence="2" id="KW-0597">Phosphoprotein</keyword>
<dbReference type="EMBL" id="LN868939">
    <property type="protein sequence ID" value="CRY83626.1"/>
    <property type="molecule type" value="Genomic_DNA"/>
</dbReference>
<dbReference type="SUPFAM" id="SSF55048">
    <property type="entry name" value="Probable ACP-binding domain of malonyl-CoA ACP transacylase"/>
    <property type="match status" value="1"/>
</dbReference>
<feature type="active site" description="Proton donor; for dehydratase activity" evidence="7">
    <location>
        <position position="1077"/>
    </location>
</feature>
<dbReference type="InterPro" id="IPR009081">
    <property type="entry name" value="PP-bd_ACP"/>
</dbReference>
<dbReference type="InterPro" id="IPR036291">
    <property type="entry name" value="NAD(P)-bd_dom_sf"/>
</dbReference>
<dbReference type="Gene3D" id="3.30.70.3290">
    <property type="match status" value="1"/>
</dbReference>
<geneLocation type="plasmid" evidence="12">
    <name>2</name>
</geneLocation>
<dbReference type="InterPro" id="IPR050091">
    <property type="entry name" value="PKS_NRPS_Biosynth_Enz"/>
</dbReference>
<sequence>MSDIAVVGIGCRYAGGIDSPESFWDFLIDKRDGVVDIPPQRWDYRRFYDPDKRTPGRMYTKRAAFMTGDPWEFDPDFFGISPREAASMDPQQRLILEVAWEALDDAGIAGRVAGRPVGVYVGAFTLDQLAVSVAGDALPHVDMHTAVGASYTMLSNRIAYALNLVGPAVTVDTACSSSLVALHLACQALDNGDCEVAMAGGVTMLLQPEPFVSMCKGGFLAADGRSKPFDAAADGYGRGEGSGMVVLKKLADAERDGDRIYAVIKATGSNQDGRTTAITVPNADLQEALAKSVTERAGIAPHQVTYVEAHGTGTPVGDPLELRAIGRAYGQVPGRTRPLGVGSVKGQLGHTEAASGIASVIKSALAIAHRTIAPQGWLNEPNPEIPFDELGIRLQLEAEPVGPEVERMTIAVNGFGYGGTNAHAILQEYVAPPRPARPPRHHGVLPLSGRSEPAVRELARGFAEQIAAGGDPQRLAEAAWTRRQHHPYRTAVPFGDEADLVRGLVELAEGSARGATKVIPRRAAEPVFVFTGMGPQWWGMGRQLLTADGAFAAEARRIDAVFREIAGWSIVEELLRPEDDSRVTSTAIAQPANFLVQVSLVAALAELGIRPAAVVGHSVGEVSAAYVTGMLSLHDALLVSYHRARLQAGTAGSGGMLAVGLAPAAARDLIDGDTRVDIAAINSPGAVTLAGAVDRLDEIAESLTAQGVFAKRLHVEVPYHSYLMEPILDELRGALADLKLTDPVLPLYSTVTGQRVTAGDWDAEYWCGNVRNPVRFADAVSALVADGSRVFLEVGPHPVLGANIREILIGAGETGTTVATLHRKQDDHDSLRRTLAGLYTAGVLDIDALFADLPATPHADLPRYPWQRTKLRADLPAFEQRRHGTPGAYPMLGDPDLGDPRTTWTVQLSVGAMPWLADHVVGGTRILPGAAYLDAALSAAAVRTETTRVAVEEVRFVAPLVVEDGDAPVMELRVAESTGQFVLRSRGAAADAWTVNATGRLVDGVFAPTEVRLPDTAGMHEIAPEDFYGGLAERGLQYGPAFRRATAVRVRETTVLATLDATIAADSGHLAHPCVVDAALQSIAALLVGSGNSRDGAMVPVGVDSVRAFAALPEQVTVLARLDTVDEPRADIDLLGADGAVLMQIRGMRFGSIAPGRGALARMTDFFYENRWEMRDPVDRGALPPEDAVHTLVVDLAAEPSARARRIAGLVPRGELLTVGEPGRADLEDEFVARLHAAVAAADVDRVHVVVVAGSGYTDLDNLWTLRRLAVALEGFLEVRIDQLGIDMPMTGDGSIHATVVTEQAYAHPDGDTAPDPVHAAVAGARRVLLNEQPRLRWRLVDLDADTADPELAAELAVPGAFSYDHADEVFLRHGVRWVTVVTASLPERIEALDQAAPLTDPEANFALEIPKSRVLSRLAWRECGRRAPGPGEVEVRMRAVGLNYKDPLKILGVLTERDLAQTFFGGSPGMEGIGTVVRVGAGVDHVAVGDTVSLGCKDMIRRYNTADADLISRLDPDTEPGHCTNSTAFGTAEYALLELARVRAGETVLVHGAAGGVGSAAVQIAKLHGAVVIGTASTDERRAYVRTQGADHVLDSRSLNFAEDVHALTDGRGVDVVISTAPGDILRRNFVAVAEFGRIVEVGKADIYTGGMLDMRHFDKNVSYHSLDLDRMLARRRAETVALLRGVNAKLADGVYRPLPYELYGTADVAKAFEEVARSTRIGRVALTFEEPAPLVRPRIPEVEIDPAAQYLVTGGYGAFGLAVGRWLVRKGATRLALLGRAGASSEAARRQLAVWQEMGVAVTAARGDVTDPAAMTEILRELHTAEHPLRGIFHTAGVLDDKRITMMDRDSLAAVYRPKVDGTRALVDALATIGAELDMFVLFSSGSAIFGGVGQYSYTAANIALQAQADAVVRAGGTALAIGWGHMSGGGMAEHDDNMARYLRNTGFDSMPLDEGTEYMEKALELGLHHHADIIPIDWGKVAASGPHFAQTGRVAALIAAAAQDDSETARLAAALRELDEGKRGEVVAYMLAEQLATVMGVAAESIDLTVPVPELGLDSLMAVEFGALVTKTLGIDMSSLSMGRTFTLEQAGARIAEHLVGGSGDGGDAGAGAAGAAAPGPNGGTTDPDGAAVAPNGAADAAAPAEVRS</sequence>
<dbReference type="InterPro" id="IPR011032">
    <property type="entry name" value="GroES-like_sf"/>
</dbReference>
<dbReference type="Pfam" id="PF08659">
    <property type="entry name" value="KR"/>
    <property type="match status" value="1"/>
</dbReference>
<dbReference type="Gene3D" id="3.40.47.10">
    <property type="match status" value="1"/>
</dbReference>
<dbReference type="Pfam" id="PF02801">
    <property type="entry name" value="Ketoacyl-synt_C"/>
    <property type="match status" value="1"/>
</dbReference>
<dbReference type="InterPro" id="IPR020806">
    <property type="entry name" value="PKS_PP-bd"/>
</dbReference>
<dbReference type="Gene3D" id="3.40.366.10">
    <property type="entry name" value="Malonyl-Coenzyme A Acyl Carrier Protein, domain 2"/>
    <property type="match status" value="1"/>
</dbReference>
<dbReference type="Pfam" id="PF21089">
    <property type="entry name" value="PKS_DH_N"/>
    <property type="match status" value="1"/>
</dbReference>